<evidence type="ECO:0000313" key="2">
    <source>
        <dbReference type="Proteomes" id="UP001163823"/>
    </source>
</evidence>
<reference evidence="1" key="1">
    <citation type="journal article" date="2023" name="Science">
        <title>Elucidation of the pathway for biosynthesis of saponin adjuvants from the soapbark tree.</title>
        <authorList>
            <person name="Reed J."/>
            <person name="Orme A."/>
            <person name="El-Demerdash A."/>
            <person name="Owen C."/>
            <person name="Martin L.B.B."/>
            <person name="Misra R.C."/>
            <person name="Kikuchi S."/>
            <person name="Rejzek M."/>
            <person name="Martin A.C."/>
            <person name="Harkess A."/>
            <person name="Leebens-Mack J."/>
            <person name="Louveau T."/>
            <person name="Stephenson M.J."/>
            <person name="Osbourn A."/>
        </authorList>
    </citation>
    <scope>NUCLEOTIDE SEQUENCE</scope>
    <source>
        <strain evidence="1">S10</strain>
    </source>
</reference>
<keyword evidence="2" id="KW-1185">Reference proteome</keyword>
<proteinExistence type="predicted"/>
<comment type="caution">
    <text evidence="1">The sequence shown here is derived from an EMBL/GenBank/DDBJ whole genome shotgun (WGS) entry which is preliminary data.</text>
</comment>
<accession>A0AAD7PJU8</accession>
<dbReference type="EMBL" id="JARAOO010000009">
    <property type="protein sequence ID" value="KAJ7957405.1"/>
    <property type="molecule type" value="Genomic_DNA"/>
</dbReference>
<dbReference type="AlphaFoldDB" id="A0AAD7PJU8"/>
<dbReference type="Proteomes" id="UP001163823">
    <property type="component" value="Chromosome 9"/>
</dbReference>
<protein>
    <submittedName>
        <fullName evidence="1">Uncharacterized protein</fullName>
    </submittedName>
</protein>
<sequence length="122" mass="13363">MGLMPDQEVVKVHAAQKKCLEEVRAKAVVLKDKPMSVSKDKSICKDNYQPKKATKFGAAITSWAQSLEIFDISPSSPECTTMKRVVPLTTVVAIDKGGVPFSQEAGWAGKRPHLKQDIRPPS</sequence>
<organism evidence="1 2">
    <name type="scientific">Quillaja saponaria</name>
    <name type="common">Soap bark tree</name>
    <dbReference type="NCBI Taxonomy" id="32244"/>
    <lineage>
        <taxon>Eukaryota</taxon>
        <taxon>Viridiplantae</taxon>
        <taxon>Streptophyta</taxon>
        <taxon>Embryophyta</taxon>
        <taxon>Tracheophyta</taxon>
        <taxon>Spermatophyta</taxon>
        <taxon>Magnoliopsida</taxon>
        <taxon>eudicotyledons</taxon>
        <taxon>Gunneridae</taxon>
        <taxon>Pentapetalae</taxon>
        <taxon>rosids</taxon>
        <taxon>fabids</taxon>
        <taxon>Fabales</taxon>
        <taxon>Quillajaceae</taxon>
        <taxon>Quillaja</taxon>
    </lineage>
</organism>
<dbReference type="KEGG" id="qsa:O6P43_023713"/>
<gene>
    <name evidence="1" type="ORF">O6P43_023713</name>
</gene>
<name>A0AAD7PJU8_QUISA</name>
<evidence type="ECO:0000313" key="1">
    <source>
        <dbReference type="EMBL" id="KAJ7957405.1"/>
    </source>
</evidence>